<feature type="transmembrane region" description="Helical" evidence="11">
    <location>
        <begin position="384"/>
        <end position="407"/>
    </location>
</feature>
<dbReference type="EMBL" id="MLCN01000027">
    <property type="protein sequence ID" value="ONG39182.1"/>
    <property type="molecule type" value="Genomic_DNA"/>
</dbReference>
<keyword evidence="5 11" id="KW-0479">Metal-binding</keyword>
<evidence type="ECO:0000256" key="2">
    <source>
        <dbReference type="ARBA" id="ARBA00006024"/>
    </source>
</evidence>
<dbReference type="SFLD" id="SFLDF00027">
    <property type="entry name" value="p-type_atpase"/>
    <property type="match status" value="1"/>
</dbReference>
<dbReference type="SUPFAM" id="SSF47240">
    <property type="entry name" value="Ferritin-like"/>
    <property type="match status" value="1"/>
</dbReference>
<evidence type="ECO:0000313" key="14">
    <source>
        <dbReference type="Proteomes" id="UP000192132"/>
    </source>
</evidence>
<dbReference type="InterPro" id="IPR008250">
    <property type="entry name" value="ATPase_P-typ_transduc_dom_A_sf"/>
</dbReference>
<dbReference type="Proteomes" id="UP000192132">
    <property type="component" value="Unassembled WGS sequence"/>
</dbReference>
<comment type="caution">
    <text evidence="13">The sequence shown here is derived from an EMBL/GenBank/DDBJ whole genome shotgun (WGS) entry which is preliminary data.</text>
</comment>
<dbReference type="NCBIfam" id="TIGR01511">
    <property type="entry name" value="ATPase-IB1_Cu"/>
    <property type="match status" value="1"/>
</dbReference>
<dbReference type="InterPro" id="IPR007029">
    <property type="entry name" value="YHS_dom"/>
</dbReference>
<evidence type="ECO:0000256" key="5">
    <source>
        <dbReference type="ARBA" id="ARBA00022723"/>
    </source>
</evidence>
<dbReference type="SUPFAM" id="SSF81653">
    <property type="entry name" value="Calcium ATPase, transduction domain A"/>
    <property type="match status" value="1"/>
</dbReference>
<evidence type="ECO:0000256" key="11">
    <source>
        <dbReference type="RuleBase" id="RU362081"/>
    </source>
</evidence>
<feature type="transmembrane region" description="Helical" evidence="11">
    <location>
        <begin position="165"/>
        <end position="184"/>
    </location>
</feature>
<dbReference type="InterPro" id="IPR059000">
    <property type="entry name" value="ATPase_P-type_domA"/>
</dbReference>
<dbReference type="InterPro" id="IPR044492">
    <property type="entry name" value="P_typ_ATPase_HD_dom"/>
</dbReference>
<accession>A0A1S8CSV6</accession>
<dbReference type="AlphaFoldDB" id="A0A1S8CSV6"/>
<dbReference type="InterPro" id="IPR023298">
    <property type="entry name" value="ATPase_P-typ_TM_dom_sf"/>
</dbReference>
<reference evidence="13 14" key="1">
    <citation type="submission" date="2016-10" db="EMBL/GenBank/DDBJ databases">
        <title>Draft Genome sequence of Alkanindiges sp. strain H1.</title>
        <authorList>
            <person name="Subhash Y."/>
            <person name="Lee S."/>
        </authorList>
    </citation>
    <scope>NUCLEOTIDE SEQUENCE [LARGE SCALE GENOMIC DNA]</scope>
    <source>
        <strain evidence="13 14">H1</strain>
    </source>
</reference>
<keyword evidence="8" id="KW-1278">Translocase</keyword>
<dbReference type="GO" id="GO:0043682">
    <property type="term" value="F:P-type divalent copper transporter activity"/>
    <property type="evidence" value="ECO:0007669"/>
    <property type="project" value="TreeGrafter"/>
</dbReference>
<keyword evidence="14" id="KW-1185">Reference proteome</keyword>
<dbReference type="GO" id="GO:0016887">
    <property type="term" value="F:ATP hydrolysis activity"/>
    <property type="evidence" value="ECO:0007669"/>
    <property type="project" value="InterPro"/>
</dbReference>
<dbReference type="PRINTS" id="PR00119">
    <property type="entry name" value="CATATPASE"/>
</dbReference>
<dbReference type="Pfam" id="PF04945">
    <property type="entry name" value="YHS"/>
    <property type="match status" value="1"/>
</dbReference>
<dbReference type="CDD" id="cd02094">
    <property type="entry name" value="P-type_ATPase_Cu-like"/>
    <property type="match status" value="1"/>
</dbReference>
<evidence type="ECO:0000259" key="12">
    <source>
        <dbReference type="SMART" id="SM00746"/>
    </source>
</evidence>
<dbReference type="SUPFAM" id="SSF81665">
    <property type="entry name" value="Calcium ATPase, transmembrane domain M"/>
    <property type="match status" value="1"/>
</dbReference>
<protein>
    <submittedName>
        <fullName evidence="13">Copper-translocating P-type ATPase</fullName>
    </submittedName>
</protein>
<dbReference type="InterPro" id="IPR023214">
    <property type="entry name" value="HAD_sf"/>
</dbReference>
<dbReference type="PROSITE" id="PS00154">
    <property type="entry name" value="ATPASE_E1_E2"/>
    <property type="match status" value="1"/>
</dbReference>
<dbReference type="STRING" id="1907941.BKE30_10320"/>
<dbReference type="PANTHER" id="PTHR43520">
    <property type="entry name" value="ATP7, ISOFORM B"/>
    <property type="match status" value="1"/>
</dbReference>
<evidence type="ECO:0000256" key="1">
    <source>
        <dbReference type="ARBA" id="ARBA00004651"/>
    </source>
</evidence>
<dbReference type="Gene3D" id="3.40.1110.10">
    <property type="entry name" value="Calcium-transporting ATPase, cytoplasmic domain N"/>
    <property type="match status" value="1"/>
</dbReference>
<dbReference type="PRINTS" id="PR00943">
    <property type="entry name" value="CUATPASE"/>
</dbReference>
<dbReference type="InterPro" id="IPR023299">
    <property type="entry name" value="ATPase_P-typ_cyto_dom_N"/>
</dbReference>
<proteinExistence type="inferred from homology"/>
<evidence type="ECO:0000313" key="13">
    <source>
        <dbReference type="EMBL" id="ONG39182.1"/>
    </source>
</evidence>
<dbReference type="Gene3D" id="2.70.150.10">
    <property type="entry name" value="Calcium-transporting ATPase, cytoplasmic transduction domain A"/>
    <property type="match status" value="1"/>
</dbReference>
<keyword evidence="6 11" id="KW-0547">Nucleotide-binding</keyword>
<keyword evidence="3 11" id="KW-1003">Cell membrane</keyword>
<dbReference type="GO" id="GO:0005507">
    <property type="term" value="F:copper ion binding"/>
    <property type="evidence" value="ECO:0007669"/>
    <property type="project" value="TreeGrafter"/>
</dbReference>
<dbReference type="Gene3D" id="1.10.620.20">
    <property type="entry name" value="Ribonucleotide Reductase, subunit A"/>
    <property type="match status" value="1"/>
</dbReference>
<comment type="subcellular location">
    <subcellularLocation>
        <location evidence="1">Cell membrane</location>
        <topology evidence="1">Multi-pass membrane protein</topology>
    </subcellularLocation>
</comment>
<name>A0A1S8CSV6_9GAMM</name>
<dbReference type="InterPro" id="IPR045800">
    <property type="entry name" value="HMBD"/>
</dbReference>
<comment type="similarity">
    <text evidence="2 11">Belongs to the cation transport ATPase (P-type) (TC 3.A.3) family. Type IB subfamily.</text>
</comment>
<dbReference type="GO" id="GO:0055070">
    <property type="term" value="P:copper ion homeostasis"/>
    <property type="evidence" value="ECO:0007669"/>
    <property type="project" value="TreeGrafter"/>
</dbReference>
<dbReference type="GO" id="GO:0060003">
    <property type="term" value="P:copper ion export"/>
    <property type="evidence" value="ECO:0007669"/>
    <property type="project" value="UniProtKB-ARBA"/>
</dbReference>
<sequence length="757" mass="81001">MDPVCGMTVSTASQWHTDYQQQHYYFCREGCLAKFQAEPEKYLQPKATQPLPAGASEMLYTCPMDPEIVQKGPGTCPVCGMALEPMQPSLTDEVSPELVDFSRRFYWTLPLSIIVMTLAMLGHHIAGLSAGVRSGLELLLSLPVVLWAGWPILQRCFASLKTRHLNMWTLIGIGVSASFIYSVVATLAPQIFPQSFYMHGRVGVYFEAACMIVSLTLFGQILELKARSKTSSALKSLLGLQASTAWRVQDGQAQEIPLEQVQVGDQLRIRPGDKIPVDGMVLEGSTSIDESMLTGEPMPVKKQAGDRVIGATINGSGSVVIEAQHIGQDSMLAQIVRLVADAQRSRAPMQRIADKVAGGFVLVVLAIALMTFAVWALFGPQPQLSYALLNSVAVLIIACPCALGLATPMSIMAATGRAATSGVLFSNAEAIEQLRQVTTVVIDKTGTLTEGRPVLNRLLAKTNQFDNDQLLGMLASLEQGSEHPLARAIMQAAHTQNISLQTVEDFDSSSGIGVQAKLNGHQLMAGSESWLKQAGIVLDSATQRQAQELRHQGEIILYFAINGQLAALVSVNDPIKATTAQALAFLKAQNLEVIMATGDSQASANVVANTLEITQAYGDMTPHSKAELVKRLQQQGKVVAMAGDGINDAPALAAATVGIAMGTGTDIAMQSASVTLVKGDLYGIARAYRLSQATVKNMKQNLTFSLLYNAIGVPVAAGVLYPLFGILLTPMMAALAMSLSSVSVVMNALRLSRFKVD</sequence>
<dbReference type="SFLD" id="SFLDG00002">
    <property type="entry name" value="C1.7:_P-type_atpase_like"/>
    <property type="match status" value="1"/>
</dbReference>
<dbReference type="NCBIfam" id="TIGR01494">
    <property type="entry name" value="ATPase_P-type"/>
    <property type="match status" value="1"/>
</dbReference>
<dbReference type="SFLD" id="SFLDS00003">
    <property type="entry name" value="Haloacid_Dehalogenase"/>
    <property type="match status" value="1"/>
</dbReference>
<gene>
    <name evidence="13" type="ORF">BKE30_10320</name>
</gene>
<evidence type="ECO:0000256" key="9">
    <source>
        <dbReference type="ARBA" id="ARBA00022989"/>
    </source>
</evidence>
<dbReference type="FunFam" id="2.70.150.10:FF:000020">
    <property type="entry name" value="Copper-exporting P-type ATPase A"/>
    <property type="match status" value="1"/>
</dbReference>
<dbReference type="NCBIfam" id="TIGR01525">
    <property type="entry name" value="ATPase-IB_hvy"/>
    <property type="match status" value="1"/>
</dbReference>
<dbReference type="Pfam" id="PF00122">
    <property type="entry name" value="E1-E2_ATPase"/>
    <property type="match status" value="1"/>
</dbReference>
<feature type="transmembrane region" description="Helical" evidence="11">
    <location>
        <begin position="204"/>
        <end position="222"/>
    </location>
</feature>
<dbReference type="InterPro" id="IPR011017">
    <property type="entry name" value="TRASH_dom"/>
</dbReference>
<dbReference type="SMART" id="SM00746">
    <property type="entry name" value="TRASH"/>
    <property type="match status" value="1"/>
</dbReference>
<feature type="transmembrane region" description="Helical" evidence="11">
    <location>
        <begin position="105"/>
        <end position="126"/>
    </location>
</feature>
<evidence type="ECO:0000256" key="8">
    <source>
        <dbReference type="ARBA" id="ARBA00022967"/>
    </source>
</evidence>
<dbReference type="InterPro" id="IPR018303">
    <property type="entry name" value="ATPase_P-typ_P_site"/>
</dbReference>
<evidence type="ECO:0000256" key="7">
    <source>
        <dbReference type="ARBA" id="ARBA00022840"/>
    </source>
</evidence>
<organism evidence="13 14">
    <name type="scientific">Alkanindiges hydrocarboniclasticus</name>
    <dbReference type="NCBI Taxonomy" id="1907941"/>
    <lineage>
        <taxon>Bacteria</taxon>
        <taxon>Pseudomonadati</taxon>
        <taxon>Pseudomonadota</taxon>
        <taxon>Gammaproteobacteria</taxon>
        <taxon>Moraxellales</taxon>
        <taxon>Moraxellaceae</taxon>
        <taxon>Alkanindiges</taxon>
    </lineage>
</organism>
<feature type="transmembrane region" description="Helical" evidence="11">
    <location>
        <begin position="706"/>
        <end position="724"/>
    </location>
</feature>
<dbReference type="InterPro" id="IPR001757">
    <property type="entry name" value="P_typ_ATPase"/>
</dbReference>
<dbReference type="GO" id="GO:0005886">
    <property type="term" value="C:plasma membrane"/>
    <property type="evidence" value="ECO:0007669"/>
    <property type="project" value="UniProtKB-SubCell"/>
</dbReference>
<dbReference type="Gene3D" id="3.40.50.1000">
    <property type="entry name" value="HAD superfamily/HAD-like"/>
    <property type="match status" value="1"/>
</dbReference>
<dbReference type="InterPro" id="IPR009078">
    <property type="entry name" value="Ferritin-like_SF"/>
</dbReference>
<dbReference type="GO" id="GO:0016491">
    <property type="term" value="F:oxidoreductase activity"/>
    <property type="evidence" value="ECO:0007669"/>
    <property type="project" value="InterPro"/>
</dbReference>
<dbReference type="GO" id="GO:0005524">
    <property type="term" value="F:ATP binding"/>
    <property type="evidence" value="ECO:0007669"/>
    <property type="project" value="UniProtKB-UniRule"/>
</dbReference>
<dbReference type="SUPFAM" id="SSF56784">
    <property type="entry name" value="HAD-like"/>
    <property type="match status" value="1"/>
</dbReference>
<keyword evidence="4 11" id="KW-0812">Transmembrane</keyword>
<feature type="transmembrane region" description="Helical" evidence="11">
    <location>
        <begin position="730"/>
        <end position="749"/>
    </location>
</feature>
<evidence type="ECO:0000256" key="10">
    <source>
        <dbReference type="ARBA" id="ARBA00023136"/>
    </source>
</evidence>
<dbReference type="PANTHER" id="PTHR43520:SF8">
    <property type="entry name" value="P-TYPE CU(+) TRANSPORTER"/>
    <property type="match status" value="1"/>
</dbReference>
<dbReference type="InterPro" id="IPR027256">
    <property type="entry name" value="P-typ_ATPase_IB"/>
</dbReference>
<evidence type="ECO:0000256" key="3">
    <source>
        <dbReference type="ARBA" id="ARBA00022475"/>
    </source>
</evidence>
<feature type="transmembrane region" description="Helical" evidence="11">
    <location>
        <begin position="132"/>
        <end position="153"/>
    </location>
</feature>
<dbReference type="Pfam" id="PF19335">
    <property type="entry name" value="HMBD"/>
    <property type="match status" value="1"/>
</dbReference>
<keyword evidence="9 11" id="KW-1133">Transmembrane helix</keyword>
<keyword evidence="7 11" id="KW-0067">ATP-binding</keyword>
<dbReference type="InterPro" id="IPR012348">
    <property type="entry name" value="RNR-like"/>
</dbReference>
<evidence type="ECO:0000256" key="6">
    <source>
        <dbReference type="ARBA" id="ARBA00022741"/>
    </source>
</evidence>
<dbReference type="InterPro" id="IPR036412">
    <property type="entry name" value="HAD-like_sf"/>
</dbReference>
<keyword evidence="10 11" id="KW-0472">Membrane</keyword>
<dbReference type="Pfam" id="PF00702">
    <property type="entry name" value="Hydrolase"/>
    <property type="match status" value="1"/>
</dbReference>
<feature type="transmembrane region" description="Helical" evidence="11">
    <location>
        <begin position="356"/>
        <end position="378"/>
    </location>
</feature>
<evidence type="ECO:0000256" key="4">
    <source>
        <dbReference type="ARBA" id="ARBA00022692"/>
    </source>
</evidence>
<feature type="domain" description="TRASH" evidence="12">
    <location>
        <begin position="2"/>
        <end position="39"/>
    </location>
</feature>